<accession>A0A5B7DZF5</accession>
<reference evidence="1 2" key="1">
    <citation type="submission" date="2019-05" db="EMBL/GenBank/DDBJ databases">
        <title>Another draft genome of Portunus trituberculatus and its Hox gene families provides insights of decapod evolution.</title>
        <authorList>
            <person name="Jeong J.-H."/>
            <person name="Song I."/>
            <person name="Kim S."/>
            <person name="Choi T."/>
            <person name="Kim D."/>
            <person name="Ryu S."/>
            <person name="Kim W."/>
        </authorList>
    </citation>
    <scope>NUCLEOTIDE SEQUENCE [LARGE SCALE GENOMIC DNA]</scope>
    <source>
        <tissue evidence="1">Muscle</tissue>
    </source>
</reference>
<dbReference type="Proteomes" id="UP000324222">
    <property type="component" value="Unassembled WGS sequence"/>
</dbReference>
<name>A0A5B7DZF5_PORTR</name>
<organism evidence="1 2">
    <name type="scientific">Portunus trituberculatus</name>
    <name type="common">Swimming crab</name>
    <name type="synonym">Neptunus trituberculatus</name>
    <dbReference type="NCBI Taxonomy" id="210409"/>
    <lineage>
        <taxon>Eukaryota</taxon>
        <taxon>Metazoa</taxon>
        <taxon>Ecdysozoa</taxon>
        <taxon>Arthropoda</taxon>
        <taxon>Crustacea</taxon>
        <taxon>Multicrustacea</taxon>
        <taxon>Malacostraca</taxon>
        <taxon>Eumalacostraca</taxon>
        <taxon>Eucarida</taxon>
        <taxon>Decapoda</taxon>
        <taxon>Pleocyemata</taxon>
        <taxon>Brachyura</taxon>
        <taxon>Eubrachyura</taxon>
        <taxon>Portunoidea</taxon>
        <taxon>Portunidae</taxon>
        <taxon>Portuninae</taxon>
        <taxon>Portunus</taxon>
    </lineage>
</organism>
<protein>
    <submittedName>
        <fullName evidence="1">Uncharacterized protein</fullName>
    </submittedName>
</protein>
<proteinExistence type="predicted"/>
<evidence type="ECO:0000313" key="1">
    <source>
        <dbReference type="EMBL" id="MPC27152.1"/>
    </source>
</evidence>
<dbReference type="AlphaFoldDB" id="A0A5B7DZF5"/>
<gene>
    <name evidence="1" type="ORF">E2C01_020316</name>
</gene>
<sequence length="43" mass="4943">MVKTLRHSMWDGYGSSWGWCLRNQYCLIVPLKKTLPMETTPGG</sequence>
<keyword evidence="2" id="KW-1185">Reference proteome</keyword>
<evidence type="ECO:0000313" key="2">
    <source>
        <dbReference type="Proteomes" id="UP000324222"/>
    </source>
</evidence>
<dbReference type="EMBL" id="VSRR010001700">
    <property type="protein sequence ID" value="MPC27152.1"/>
    <property type="molecule type" value="Genomic_DNA"/>
</dbReference>
<comment type="caution">
    <text evidence="1">The sequence shown here is derived from an EMBL/GenBank/DDBJ whole genome shotgun (WGS) entry which is preliminary data.</text>
</comment>